<organism evidence="4 5">
    <name type="scientific">Vespula pensylvanica</name>
    <name type="common">Western yellow jacket</name>
    <name type="synonym">Wasp</name>
    <dbReference type="NCBI Taxonomy" id="30213"/>
    <lineage>
        <taxon>Eukaryota</taxon>
        <taxon>Metazoa</taxon>
        <taxon>Ecdysozoa</taxon>
        <taxon>Arthropoda</taxon>
        <taxon>Hexapoda</taxon>
        <taxon>Insecta</taxon>
        <taxon>Pterygota</taxon>
        <taxon>Neoptera</taxon>
        <taxon>Endopterygota</taxon>
        <taxon>Hymenoptera</taxon>
        <taxon>Apocrita</taxon>
        <taxon>Aculeata</taxon>
        <taxon>Vespoidea</taxon>
        <taxon>Vespidae</taxon>
        <taxon>Vespinae</taxon>
        <taxon>Vespula</taxon>
    </lineage>
</organism>
<evidence type="ECO:0000256" key="1">
    <source>
        <dbReference type="ARBA" id="ARBA00006903"/>
    </source>
</evidence>
<sequence length="672" mass="75402">MATSESDDFESADEELAHNVTSKVNVEDTRWPGMQSVVDSESDDDTECIPQLPRKNILIYEKPRFRSFPREVANSEEKLTTLKDTPTKECNDEESKVSAEKMQEIVSTADIVTETTVIKDNTLETCAMNQENSIEVTSKNISTTSLKEEKLPRSRRSADGPRKLGVKKLGTKIKKESEITPNTTENVKENISTKNVISKQSIKEIDVVSNISSNKDLSEVDMPEELKSNKKFKEIFKPQGWEKIGNNIELVEDLTEQKIQPVLDRLSLDDKDTENSLWANWGSWGVSSLINTASAGVSTLTTHVSQGLLLLEETINVSDALQLQMIQNTQEVEEEEVVIPEKESKETESNLSQGPFGLSSFLFGVSSITKLVESTGSKVMTSGLDTLEAIGKKTMEVLQEGDPGLKKKRAFFMTEENKPNLSQILREAKEKAASEEKTIEEKQLARKIHFESLFDDYQGLVHLEALEMLSKQCNIKIQGYLINLDAEDLVSLQETLEEVKELCDLDDEENKSENKKDLKSRLADACQELEIIITYEKLEDVWNEVKSSSYLASPMSHTNLEIFQCAISTIAKFTAVSVERFHKTAELLLIKERRSTASEADALVRLTHILTDEISLLATHFSDVLNEFIKMSNNADSINDNITTIFFEAENASSYIQDAFKLLIPILQVGAL</sequence>
<dbReference type="PANTHER" id="PTHR12842">
    <property type="entry name" value="FI01459P"/>
    <property type="match status" value="1"/>
</dbReference>
<dbReference type="PANTHER" id="PTHR12842:SF6">
    <property type="entry name" value="FI01459P"/>
    <property type="match status" value="1"/>
</dbReference>
<comment type="similarity">
    <text evidence="1">Belongs to the FAM114 family.</text>
</comment>
<keyword evidence="5" id="KW-1185">Reference proteome</keyword>
<evidence type="ECO:0000313" key="5">
    <source>
        <dbReference type="Proteomes" id="UP000600918"/>
    </source>
</evidence>
<dbReference type="Proteomes" id="UP000600918">
    <property type="component" value="Unassembled WGS sequence"/>
</dbReference>
<dbReference type="AlphaFoldDB" id="A0A834K8E0"/>
<evidence type="ECO:0008006" key="6">
    <source>
        <dbReference type="Google" id="ProtNLM"/>
    </source>
</evidence>
<evidence type="ECO:0000256" key="3">
    <source>
        <dbReference type="SAM" id="MobiDB-lite"/>
    </source>
</evidence>
<keyword evidence="2" id="KW-0597">Phosphoprotein</keyword>
<dbReference type="EMBL" id="JACSDY010000017">
    <property type="protein sequence ID" value="KAF7401992.1"/>
    <property type="molecule type" value="Genomic_DNA"/>
</dbReference>
<feature type="compositionally biased region" description="Acidic residues" evidence="3">
    <location>
        <begin position="1"/>
        <end position="14"/>
    </location>
</feature>
<feature type="region of interest" description="Disordered" evidence="3">
    <location>
        <begin position="141"/>
        <end position="163"/>
    </location>
</feature>
<reference evidence="4" key="1">
    <citation type="journal article" date="2020" name="G3 (Bethesda)">
        <title>High-Quality Assemblies for Three Invasive Social Wasps from the &lt;i&gt;Vespula&lt;/i&gt; Genus.</title>
        <authorList>
            <person name="Harrop T.W.R."/>
            <person name="Guhlin J."/>
            <person name="McLaughlin G.M."/>
            <person name="Permina E."/>
            <person name="Stockwell P."/>
            <person name="Gilligan J."/>
            <person name="Le Lec M.F."/>
            <person name="Gruber M.A.M."/>
            <person name="Quinn O."/>
            <person name="Lovegrove M."/>
            <person name="Duncan E.J."/>
            <person name="Remnant E.J."/>
            <person name="Van Eeckhoven J."/>
            <person name="Graham B."/>
            <person name="Knapp R.A."/>
            <person name="Langford K.W."/>
            <person name="Kronenberg Z."/>
            <person name="Press M.O."/>
            <person name="Eacker S.M."/>
            <person name="Wilson-Rankin E.E."/>
            <person name="Purcell J."/>
            <person name="Lester P.J."/>
            <person name="Dearden P.K."/>
        </authorList>
    </citation>
    <scope>NUCLEOTIDE SEQUENCE</scope>
    <source>
        <strain evidence="4">Volc-1</strain>
    </source>
</reference>
<dbReference type="OrthoDB" id="5597648at2759"/>
<protein>
    <recommendedName>
        <fullName evidence="6">Protein FAM114A2</fullName>
    </recommendedName>
</protein>
<evidence type="ECO:0000313" key="4">
    <source>
        <dbReference type="EMBL" id="KAF7401992.1"/>
    </source>
</evidence>
<accession>A0A834K8E0</accession>
<proteinExistence type="inferred from homology"/>
<evidence type="ECO:0000256" key="2">
    <source>
        <dbReference type="ARBA" id="ARBA00022553"/>
    </source>
</evidence>
<comment type="caution">
    <text evidence="4">The sequence shown here is derived from an EMBL/GenBank/DDBJ whole genome shotgun (WGS) entry which is preliminary data.</text>
</comment>
<dbReference type="Pfam" id="PF05334">
    <property type="entry name" value="DUF719"/>
    <property type="match status" value="1"/>
</dbReference>
<feature type="compositionally biased region" description="Basic and acidic residues" evidence="3">
    <location>
        <begin position="146"/>
        <end position="162"/>
    </location>
</feature>
<dbReference type="InterPro" id="IPR007998">
    <property type="entry name" value="DUF719"/>
</dbReference>
<feature type="region of interest" description="Disordered" evidence="3">
    <location>
        <begin position="1"/>
        <end position="48"/>
    </location>
</feature>
<name>A0A834K8E0_VESPE</name>
<gene>
    <name evidence="4" type="ORF">H0235_015328</name>
</gene>